<dbReference type="EMBL" id="BJNF01000097">
    <property type="protein sequence ID" value="GEC17232.1"/>
    <property type="molecule type" value="Genomic_DNA"/>
</dbReference>
<dbReference type="Proteomes" id="UP000318825">
    <property type="component" value="Unassembled WGS sequence"/>
</dbReference>
<comment type="caution">
    <text evidence="1">The sequence shown here is derived from an EMBL/GenBank/DDBJ whole genome shotgun (WGS) entry which is preliminary data.</text>
</comment>
<reference evidence="1 2" key="1">
    <citation type="submission" date="2019-06" db="EMBL/GenBank/DDBJ databases">
        <title>Whole genome shotgun sequence of Nitrobacter winogradskyi NBRC 14297.</title>
        <authorList>
            <person name="Hosoyama A."/>
            <person name="Uohara A."/>
            <person name="Ohji S."/>
            <person name="Ichikawa N."/>
        </authorList>
    </citation>
    <scope>NUCLEOTIDE SEQUENCE [LARGE SCALE GENOMIC DNA]</scope>
    <source>
        <strain evidence="1 2">NBRC 14297</strain>
    </source>
</reference>
<proteinExistence type="predicted"/>
<name>A0A4Y3WDY9_NITWI</name>
<protein>
    <submittedName>
        <fullName evidence="1">Uncharacterized protein</fullName>
    </submittedName>
</protein>
<gene>
    <name evidence="1" type="ORF">NWI01_31240</name>
</gene>
<sequence length="89" mass="10223">MRRRLIAGDAMRIADDGIDLNVAWRSSDNWRGGSMYRRAMHGSFLGLPLWRRDANLRKILSDGRRLSVSRIGYQHHGGNADHRSAPPYY</sequence>
<accession>A0A4Y3WDY9</accession>
<dbReference type="AlphaFoldDB" id="A0A4Y3WDY9"/>
<evidence type="ECO:0000313" key="1">
    <source>
        <dbReference type="EMBL" id="GEC17232.1"/>
    </source>
</evidence>
<evidence type="ECO:0000313" key="2">
    <source>
        <dbReference type="Proteomes" id="UP000318825"/>
    </source>
</evidence>
<organism evidence="1 2">
    <name type="scientific">Nitrobacter winogradskyi</name>
    <name type="common">Nitrobacter agilis</name>
    <dbReference type="NCBI Taxonomy" id="913"/>
    <lineage>
        <taxon>Bacteria</taxon>
        <taxon>Pseudomonadati</taxon>
        <taxon>Pseudomonadota</taxon>
        <taxon>Alphaproteobacteria</taxon>
        <taxon>Hyphomicrobiales</taxon>
        <taxon>Nitrobacteraceae</taxon>
        <taxon>Nitrobacter</taxon>
    </lineage>
</organism>